<dbReference type="InterPro" id="IPR011701">
    <property type="entry name" value="MFS"/>
</dbReference>
<feature type="transmembrane region" description="Helical" evidence="5">
    <location>
        <begin position="215"/>
        <end position="236"/>
    </location>
</feature>
<evidence type="ECO:0000256" key="3">
    <source>
        <dbReference type="ARBA" id="ARBA00022989"/>
    </source>
</evidence>
<feature type="transmembrane region" description="Helical" evidence="5">
    <location>
        <begin position="134"/>
        <end position="159"/>
    </location>
</feature>
<organism evidence="7 8">
    <name type="scientific">Brachybacterium rhamnosum</name>
    <dbReference type="NCBI Taxonomy" id="173361"/>
    <lineage>
        <taxon>Bacteria</taxon>
        <taxon>Bacillati</taxon>
        <taxon>Actinomycetota</taxon>
        <taxon>Actinomycetes</taxon>
        <taxon>Micrococcales</taxon>
        <taxon>Dermabacteraceae</taxon>
        <taxon>Brachybacterium</taxon>
    </lineage>
</organism>
<evidence type="ECO:0000259" key="6">
    <source>
        <dbReference type="PROSITE" id="PS50850"/>
    </source>
</evidence>
<dbReference type="PROSITE" id="PS50850">
    <property type="entry name" value="MFS"/>
    <property type="match status" value="1"/>
</dbReference>
<evidence type="ECO:0000256" key="4">
    <source>
        <dbReference type="ARBA" id="ARBA00023136"/>
    </source>
</evidence>
<dbReference type="PANTHER" id="PTHR23523:SF2">
    <property type="entry name" value="2-NITROIMIDAZOLE TRANSPORTER"/>
    <property type="match status" value="1"/>
</dbReference>
<dbReference type="PANTHER" id="PTHR23523">
    <property type="match status" value="1"/>
</dbReference>
<sequence length="408" mass="40976">MTPSSRRAVGPLLAVIAVGLLALNLRPGATSVGPLMSEIVADYGQGAVASGLLTALPCLTFGIVGSLAVPVARVLGLTGTVLASFVLVALGLLLRPTVDGFGLFVLLSVVALLGPALGNVLLPAWIKQHGGTRVVGLMTLYSVVLASGATAAAMLAVPLAGGEADGWRHSLPLWGLIGVAPVLVWAVVLTRTGHDFPPPPPEGQVQGRILRSPRAIALTVMFGMQSLNAYCQFGMLPQILTSEGTSPATAGVVVGVLSAFGIVGGLIVPTLVSRSRRLPWICAGYGVLTAAGYVGLMLLPQVSPFVWATVLGIAGLAFPTAIALIPARTCAVAVTARLSGIAQPLGYVLAAVGPLVAGGLLDATGSIPAVLSFLALTGVVLGVAGFVAARPGTVDDDLALRATPADGA</sequence>
<feature type="transmembrane region" description="Helical" evidence="5">
    <location>
        <begin position="280"/>
        <end position="299"/>
    </location>
</feature>
<proteinExistence type="predicted"/>
<gene>
    <name evidence="7" type="ORF">ACFSDA_04235</name>
</gene>
<comment type="subcellular location">
    <subcellularLocation>
        <location evidence="1">Cell membrane</location>
        <topology evidence="1">Multi-pass membrane protein</topology>
    </subcellularLocation>
</comment>
<dbReference type="Gene3D" id="1.20.1250.20">
    <property type="entry name" value="MFS general substrate transporter like domains"/>
    <property type="match status" value="1"/>
</dbReference>
<feature type="transmembrane region" description="Helical" evidence="5">
    <location>
        <begin position="74"/>
        <end position="94"/>
    </location>
</feature>
<feature type="transmembrane region" description="Helical" evidence="5">
    <location>
        <begin position="345"/>
        <end position="361"/>
    </location>
</feature>
<feature type="transmembrane region" description="Helical" evidence="5">
    <location>
        <begin position="248"/>
        <end position="268"/>
    </location>
</feature>
<name>A0ABW4PVM2_9MICO</name>
<dbReference type="RefSeq" id="WP_343903654.1">
    <property type="nucleotide sequence ID" value="NZ_BAAAIS010000002.1"/>
</dbReference>
<evidence type="ECO:0000313" key="7">
    <source>
        <dbReference type="EMBL" id="MFD1834279.1"/>
    </source>
</evidence>
<dbReference type="SUPFAM" id="SSF103473">
    <property type="entry name" value="MFS general substrate transporter"/>
    <property type="match status" value="1"/>
</dbReference>
<keyword evidence="8" id="KW-1185">Reference proteome</keyword>
<dbReference type="InterPro" id="IPR020846">
    <property type="entry name" value="MFS_dom"/>
</dbReference>
<accession>A0ABW4PVM2</accession>
<dbReference type="Proteomes" id="UP001597280">
    <property type="component" value="Unassembled WGS sequence"/>
</dbReference>
<feature type="transmembrane region" description="Helical" evidence="5">
    <location>
        <begin position="171"/>
        <end position="189"/>
    </location>
</feature>
<keyword evidence="4 5" id="KW-0472">Membrane</keyword>
<dbReference type="Pfam" id="PF07690">
    <property type="entry name" value="MFS_1"/>
    <property type="match status" value="1"/>
</dbReference>
<keyword evidence="3 5" id="KW-1133">Transmembrane helix</keyword>
<protein>
    <submittedName>
        <fullName evidence="7">MFS transporter</fullName>
    </submittedName>
</protein>
<reference evidence="8" key="1">
    <citation type="journal article" date="2019" name="Int. J. Syst. Evol. Microbiol.">
        <title>The Global Catalogue of Microorganisms (GCM) 10K type strain sequencing project: providing services to taxonomists for standard genome sequencing and annotation.</title>
        <authorList>
            <consortium name="The Broad Institute Genomics Platform"/>
            <consortium name="The Broad Institute Genome Sequencing Center for Infectious Disease"/>
            <person name="Wu L."/>
            <person name="Ma J."/>
        </authorList>
    </citation>
    <scope>NUCLEOTIDE SEQUENCE [LARGE SCALE GENOMIC DNA]</scope>
    <source>
        <strain evidence="8">JCM 11650</strain>
    </source>
</reference>
<feature type="domain" description="Major facilitator superfamily (MFS) profile" evidence="6">
    <location>
        <begin position="12"/>
        <end position="390"/>
    </location>
</feature>
<evidence type="ECO:0000256" key="2">
    <source>
        <dbReference type="ARBA" id="ARBA00022692"/>
    </source>
</evidence>
<evidence type="ECO:0000313" key="8">
    <source>
        <dbReference type="Proteomes" id="UP001597280"/>
    </source>
</evidence>
<feature type="transmembrane region" description="Helical" evidence="5">
    <location>
        <begin position="47"/>
        <end position="67"/>
    </location>
</feature>
<dbReference type="InterPro" id="IPR036259">
    <property type="entry name" value="MFS_trans_sf"/>
</dbReference>
<dbReference type="InterPro" id="IPR052524">
    <property type="entry name" value="MFS_Cyanate_Porter"/>
</dbReference>
<feature type="transmembrane region" description="Helical" evidence="5">
    <location>
        <begin position="305"/>
        <end position="325"/>
    </location>
</feature>
<dbReference type="EMBL" id="JBHUFL010000002">
    <property type="protein sequence ID" value="MFD1834279.1"/>
    <property type="molecule type" value="Genomic_DNA"/>
</dbReference>
<feature type="transmembrane region" description="Helical" evidence="5">
    <location>
        <begin position="367"/>
        <end position="389"/>
    </location>
</feature>
<comment type="caution">
    <text evidence="7">The sequence shown here is derived from an EMBL/GenBank/DDBJ whole genome shotgun (WGS) entry which is preliminary data.</text>
</comment>
<feature type="transmembrane region" description="Helical" evidence="5">
    <location>
        <begin position="100"/>
        <end position="122"/>
    </location>
</feature>
<evidence type="ECO:0000256" key="5">
    <source>
        <dbReference type="SAM" id="Phobius"/>
    </source>
</evidence>
<evidence type="ECO:0000256" key="1">
    <source>
        <dbReference type="ARBA" id="ARBA00004651"/>
    </source>
</evidence>
<keyword evidence="2 5" id="KW-0812">Transmembrane</keyword>